<keyword evidence="8" id="KW-0807">Transducer</keyword>
<dbReference type="PANTHER" id="PTHR45695:SF9">
    <property type="entry name" value="LEUCOKININ RECEPTOR"/>
    <property type="match status" value="1"/>
</dbReference>
<comment type="similarity">
    <text evidence="2">Belongs to the G-protein coupled receptor 1 family.</text>
</comment>
<evidence type="ECO:0000256" key="9">
    <source>
        <dbReference type="SAM" id="Phobius"/>
    </source>
</evidence>
<organism evidence="11 12">
    <name type="scientific">Diaphorina citri</name>
    <name type="common">Asian citrus psyllid</name>
    <dbReference type="NCBI Taxonomy" id="121845"/>
    <lineage>
        <taxon>Eukaryota</taxon>
        <taxon>Metazoa</taxon>
        <taxon>Ecdysozoa</taxon>
        <taxon>Arthropoda</taxon>
        <taxon>Hexapoda</taxon>
        <taxon>Insecta</taxon>
        <taxon>Pterygota</taxon>
        <taxon>Neoptera</taxon>
        <taxon>Paraneoptera</taxon>
        <taxon>Hemiptera</taxon>
        <taxon>Sternorrhyncha</taxon>
        <taxon>Psylloidea</taxon>
        <taxon>Psyllidae</taxon>
        <taxon>Diaphorininae</taxon>
        <taxon>Diaphorina</taxon>
    </lineage>
</organism>
<dbReference type="PANTHER" id="PTHR45695">
    <property type="entry name" value="LEUCOKININ RECEPTOR-RELATED"/>
    <property type="match status" value="1"/>
</dbReference>
<dbReference type="SUPFAM" id="SSF81321">
    <property type="entry name" value="Family A G protein-coupled receptor-like"/>
    <property type="match status" value="1"/>
</dbReference>
<dbReference type="GO" id="GO:0005886">
    <property type="term" value="C:plasma membrane"/>
    <property type="evidence" value="ECO:0007669"/>
    <property type="project" value="TreeGrafter"/>
</dbReference>
<keyword evidence="7" id="KW-0675">Receptor</keyword>
<evidence type="ECO:0000259" key="10">
    <source>
        <dbReference type="PROSITE" id="PS50262"/>
    </source>
</evidence>
<feature type="domain" description="G-protein coupled receptors family 1 profile" evidence="10">
    <location>
        <begin position="112"/>
        <end position="193"/>
    </location>
</feature>
<evidence type="ECO:0000256" key="4">
    <source>
        <dbReference type="ARBA" id="ARBA00022989"/>
    </source>
</evidence>
<dbReference type="PaxDb" id="121845-A0A3Q0IMY7"/>
<dbReference type="GeneID" id="103524969"/>
<feature type="transmembrane region" description="Helical" evidence="9">
    <location>
        <begin position="133"/>
        <end position="158"/>
    </location>
</feature>
<evidence type="ECO:0000256" key="8">
    <source>
        <dbReference type="ARBA" id="ARBA00023224"/>
    </source>
</evidence>
<dbReference type="KEGG" id="dci:103524969"/>
<keyword evidence="6 9" id="KW-0472">Membrane</keyword>
<dbReference type="Pfam" id="PF00001">
    <property type="entry name" value="7tm_1"/>
    <property type="match status" value="1"/>
</dbReference>
<keyword evidence="4 9" id="KW-1133">Transmembrane helix</keyword>
<dbReference type="GO" id="GO:0004983">
    <property type="term" value="F:neuropeptide Y receptor activity"/>
    <property type="evidence" value="ECO:0007669"/>
    <property type="project" value="InterPro"/>
</dbReference>
<proteinExistence type="inferred from homology"/>
<dbReference type="Proteomes" id="UP000079169">
    <property type="component" value="Unplaced"/>
</dbReference>
<dbReference type="AlphaFoldDB" id="A0A3Q0IMY7"/>
<dbReference type="InterPro" id="IPR000611">
    <property type="entry name" value="NPY_rcpt"/>
</dbReference>
<dbReference type="RefSeq" id="XP_026676018.1">
    <property type="nucleotide sequence ID" value="XM_026820217.1"/>
</dbReference>
<keyword evidence="5" id="KW-0297">G-protein coupled receptor</keyword>
<evidence type="ECO:0000256" key="7">
    <source>
        <dbReference type="ARBA" id="ARBA00023170"/>
    </source>
</evidence>
<evidence type="ECO:0000256" key="2">
    <source>
        <dbReference type="ARBA" id="ARBA00010663"/>
    </source>
</evidence>
<evidence type="ECO:0000256" key="5">
    <source>
        <dbReference type="ARBA" id="ARBA00023040"/>
    </source>
</evidence>
<accession>A0A3Q0IMY7</accession>
<sequence length="193" mass="21139">MVHYRLPSEYYHIDLSSRDNYGLNTFLLQQGAEDMGLIIKTTDTVEMGGNILPDLNTSGRLTGTLDLLPALTHNLTLNTTSGVPELLYRHSPGVTITFIIGYLAVFLIGLVGNSLVIAVVIRSPRMRNVTNYFIVNLAVADMLVITLCLPATLMANIYVPWIMGLYMCKIVPYVQGVSVAASVYSLVAVSVDR</sequence>
<feature type="transmembrane region" description="Helical" evidence="9">
    <location>
        <begin position="96"/>
        <end position="121"/>
    </location>
</feature>
<name>A0A3Q0IMY7_DIACI</name>
<keyword evidence="3 9" id="KW-0812">Transmembrane</keyword>
<evidence type="ECO:0000313" key="12">
    <source>
        <dbReference type="RefSeq" id="XP_026676018.1"/>
    </source>
</evidence>
<reference evidence="12" key="1">
    <citation type="submission" date="2025-08" db="UniProtKB">
        <authorList>
            <consortium name="RefSeq"/>
        </authorList>
    </citation>
    <scope>IDENTIFICATION</scope>
</reference>
<evidence type="ECO:0000313" key="11">
    <source>
        <dbReference type="Proteomes" id="UP000079169"/>
    </source>
</evidence>
<dbReference type="PROSITE" id="PS50262">
    <property type="entry name" value="G_PROTEIN_RECEP_F1_2"/>
    <property type="match status" value="1"/>
</dbReference>
<feature type="transmembrane region" description="Helical" evidence="9">
    <location>
        <begin position="170"/>
        <end position="191"/>
    </location>
</feature>
<dbReference type="InterPro" id="IPR000276">
    <property type="entry name" value="GPCR_Rhodpsn"/>
</dbReference>
<dbReference type="InterPro" id="IPR017452">
    <property type="entry name" value="GPCR_Rhodpsn_7TM"/>
</dbReference>
<gene>
    <name evidence="12" type="primary">LOC103524969</name>
</gene>
<keyword evidence="11" id="KW-1185">Reference proteome</keyword>
<dbReference type="PRINTS" id="PR00237">
    <property type="entry name" value="GPCRRHODOPSN"/>
</dbReference>
<evidence type="ECO:0000256" key="3">
    <source>
        <dbReference type="ARBA" id="ARBA00022692"/>
    </source>
</evidence>
<dbReference type="PRINTS" id="PR01012">
    <property type="entry name" value="NRPEPTIDEYR"/>
</dbReference>
<dbReference type="STRING" id="121845.A0A3Q0IMY7"/>
<protein>
    <submittedName>
        <fullName evidence="12">Neuropeptide SIFamide receptor-like</fullName>
    </submittedName>
</protein>
<comment type="subcellular location">
    <subcellularLocation>
        <location evidence="1">Membrane</location>
        <topology evidence="1">Multi-pass membrane protein</topology>
    </subcellularLocation>
</comment>
<evidence type="ECO:0000256" key="1">
    <source>
        <dbReference type="ARBA" id="ARBA00004141"/>
    </source>
</evidence>
<evidence type="ECO:0000256" key="6">
    <source>
        <dbReference type="ARBA" id="ARBA00023136"/>
    </source>
</evidence>
<dbReference type="Gene3D" id="1.20.1070.10">
    <property type="entry name" value="Rhodopsin 7-helix transmembrane proteins"/>
    <property type="match status" value="1"/>
</dbReference>